<gene>
    <name evidence="2" type="ORF">OJ962_11235</name>
</gene>
<proteinExistence type="predicted"/>
<dbReference type="EMBL" id="JAPCID010000013">
    <property type="protein sequence ID" value="MDA0138076.1"/>
    <property type="molecule type" value="Genomic_DNA"/>
</dbReference>
<sequence length="227" mass="23700">MRVALVILAAALAALAAAVVYTRAEDDAQAPAPRASATPGYEQRAQLAERISRSRTQLAGVGVYLGRTELGASCVRVSLINPTPPNTAYVERRFPGACVDGPPAQPEKTCRETARGLTLDGDVNVPELIDLPVPEASQRVLASELVYTTACLGDEETEPWAPAGAPDTLLRVVAQCPRPGERVRAGTEVALQAAVVLPGDFRHQVGALDEAATGTASPCGDGRNPRG</sequence>
<feature type="signal peptide" evidence="1">
    <location>
        <begin position="1"/>
        <end position="24"/>
    </location>
</feature>
<name>A0ABT4RHQ3_9ACTN</name>
<dbReference type="RefSeq" id="WP_202954152.1">
    <property type="nucleotide sequence ID" value="NZ_JAPCID010000013.1"/>
</dbReference>
<organism evidence="2 3">
    <name type="scientific">Solirubrobacter deserti</name>
    <dbReference type="NCBI Taxonomy" id="2282478"/>
    <lineage>
        <taxon>Bacteria</taxon>
        <taxon>Bacillati</taxon>
        <taxon>Actinomycetota</taxon>
        <taxon>Thermoleophilia</taxon>
        <taxon>Solirubrobacterales</taxon>
        <taxon>Solirubrobacteraceae</taxon>
        <taxon>Solirubrobacter</taxon>
    </lineage>
</organism>
<evidence type="ECO:0000313" key="2">
    <source>
        <dbReference type="EMBL" id="MDA0138076.1"/>
    </source>
</evidence>
<comment type="caution">
    <text evidence="2">The sequence shown here is derived from an EMBL/GenBank/DDBJ whole genome shotgun (WGS) entry which is preliminary data.</text>
</comment>
<dbReference type="Proteomes" id="UP001147700">
    <property type="component" value="Unassembled WGS sequence"/>
</dbReference>
<protein>
    <recommendedName>
        <fullName evidence="4">PASTA domain-containing protein</fullName>
    </recommendedName>
</protein>
<feature type="chain" id="PRO_5046862106" description="PASTA domain-containing protein" evidence="1">
    <location>
        <begin position="25"/>
        <end position="227"/>
    </location>
</feature>
<keyword evidence="1" id="KW-0732">Signal</keyword>
<evidence type="ECO:0000313" key="3">
    <source>
        <dbReference type="Proteomes" id="UP001147700"/>
    </source>
</evidence>
<evidence type="ECO:0000256" key="1">
    <source>
        <dbReference type="SAM" id="SignalP"/>
    </source>
</evidence>
<dbReference type="Gene3D" id="3.30.10.20">
    <property type="match status" value="1"/>
</dbReference>
<accession>A0ABT4RHQ3</accession>
<evidence type="ECO:0008006" key="4">
    <source>
        <dbReference type="Google" id="ProtNLM"/>
    </source>
</evidence>
<keyword evidence="3" id="KW-1185">Reference proteome</keyword>
<reference evidence="2" key="1">
    <citation type="submission" date="2022-10" db="EMBL/GenBank/DDBJ databases">
        <title>The WGS of Solirubrobacter sp. CPCC 204708.</title>
        <authorList>
            <person name="Jiang Z."/>
        </authorList>
    </citation>
    <scope>NUCLEOTIDE SEQUENCE</scope>
    <source>
        <strain evidence="2">CPCC 204708</strain>
    </source>
</reference>